<proteinExistence type="predicted"/>
<comment type="caution">
    <text evidence="1">The sequence shown here is derived from an EMBL/GenBank/DDBJ whole genome shotgun (WGS) entry which is preliminary data.</text>
</comment>
<organism evidence="1 2">
    <name type="scientific">Dallia pectoralis</name>
    <name type="common">Alaska blackfish</name>
    <dbReference type="NCBI Taxonomy" id="75939"/>
    <lineage>
        <taxon>Eukaryota</taxon>
        <taxon>Metazoa</taxon>
        <taxon>Chordata</taxon>
        <taxon>Craniata</taxon>
        <taxon>Vertebrata</taxon>
        <taxon>Euteleostomi</taxon>
        <taxon>Actinopterygii</taxon>
        <taxon>Neopterygii</taxon>
        <taxon>Teleostei</taxon>
        <taxon>Protacanthopterygii</taxon>
        <taxon>Esociformes</taxon>
        <taxon>Umbridae</taxon>
        <taxon>Dallia</taxon>
    </lineage>
</organism>
<gene>
    <name evidence="1" type="ORF">DPEC_G00187760</name>
</gene>
<evidence type="ECO:0000313" key="1">
    <source>
        <dbReference type="EMBL" id="KAJ8001104.1"/>
    </source>
</evidence>
<reference evidence="1" key="1">
    <citation type="submission" date="2021-05" db="EMBL/GenBank/DDBJ databases">
        <authorList>
            <person name="Pan Q."/>
            <person name="Jouanno E."/>
            <person name="Zahm M."/>
            <person name="Klopp C."/>
            <person name="Cabau C."/>
            <person name="Louis A."/>
            <person name="Berthelot C."/>
            <person name="Parey E."/>
            <person name="Roest Crollius H."/>
            <person name="Montfort J."/>
            <person name="Robinson-Rechavi M."/>
            <person name="Bouchez O."/>
            <person name="Lampietro C."/>
            <person name="Lopez Roques C."/>
            <person name="Donnadieu C."/>
            <person name="Postlethwait J."/>
            <person name="Bobe J."/>
            <person name="Dillon D."/>
            <person name="Chandos A."/>
            <person name="von Hippel F."/>
            <person name="Guiguen Y."/>
        </authorList>
    </citation>
    <scope>NUCLEOTIDE SEQUENCE</scope>
    <source>
        <strain evidence="1">YG-Jan2019</strain>
    </source>
</reference>
<dbReference type="Proteomes" id="UP001157502">
    <property type="component" value="Chromosome 15"/>
</dbReference>
<protein>
    <submittedName>
        <fullName evidence="1">Uncharacterized protein</fullName>
    </submittedName>
</protein>
<keyword evidence="2" id="KW-1185">Reference proteome</keyword>
<sequence>MNHRDLKKQKFQTCLLFTCNVYHIIPPASDSQDDVAHEIFVNTQLSHPCIVRMMGASRTATELLIANEYINGSNLDGILHKQLKQIDEEAKQAIGFQVCLAVEYMHSKNIIHQDIKPGNIIVEEKGMRAFLTDWGMANIHDVISLKIGSQTIVPPAGPLGGTIFYRAPECELHYCAATRESDVWSVGATFVELFTGSRPWNVKQPREVKALLSSRTEPHALAMLSPTWKDIISQCLRYEPEQQPTAGTLAKVFRSGLDLNCLGW</sequence>
<name>A0ACC2GBS2_DALPE</name>
<accession>A0ACC2GBS2</accession>
<evidence type="ECO:0000313" key="2">
    <source>
        <dbReference type="Proteomes" id="UP001157502"/>
    </source>
</evidence>
<dbReference type="EMBL" id="CM055742">
    <property type="protein sequence ID" value="KAJ8001104.1"/>
    <property type="molecule type" value="Genomic_DNA"/>
</dbReference>